<dbReference type="EMBL" id="MN739414">
    <property type="protein sequence ID" value="QHT03590.1"/>
    <property type="molecule type" value="Genomic_DNA"/>
</dbReference>
<protein>
    <submittedName>
        <fullName evidence="1">Uncharacterized protein</fullName>
    </submittedName>
</protein>
<organism evidence="1">
    <name type="scientific">viral metagenome</name>
    <dbReference type="NCBI Taxonomy" id="1070528"/>
    <lineage>
        <taxon>unclassified sequences</taxon>
        <taxon>metagenomes</taxon>
        <taxon>organismal metagenomes</taxon>
    </lineage>
</organism>
<proteinExistence type="predicted"/>
<name>A0A6C0CI90_9ZZZZ</name>
<reference evidence="1" key="1">
    <citation type="journal article" date="2020" name="Nature">
        <title>Giant virus diversity and host interactions through global metagenomics.</title>
        <authorList>
            <person name="Schulz F."/>
            <person name="Roux S."/>
            <person name="Paez-Espino D."/>
            <person name="Jungbluth S."/>
            <person name="Walsh D.A."/>
            <person name="Denef V.J."/>
            <person name="McMahon K.D."/>
            <person name="Konstantinidis K.T."/>
            <person name="Eloe-Fadrosh E.A."/>
            <person name="Kyrpides N.C."/>
            <person name="Woyke T."/>
        </authorList>
    </citation>
    <scope>NUCLEOTIDE SEQUENCE</scope>
    <source>
        <strain evidence="1">GVMAG-M-3300021079-18</strain>
    </source>
</reference>
<evidence type="ECO:0000313" key="1">
    <source>
        <dbReference type="EMBL" id="QHT03590.1"/>
    </source>
</evidence>
<sequence>MAMSSYKTPPLEKWIHYNSATGSTVRVNYGNPKSWIARVMDINFTPSDGPWNNPVAFLLIQTQANYSYSVNTSCTGAKPQGLLIPIKTPADLKYRTNVYYRGNYTGEDVMSFSILDSTYNEVPLAILTVTMLVADEDVAFLTY</sequence>
<dbReference type="AlphaFoldDB" id="A0A6C0CI90"/>
<accession>A0A6C0CI90</accession>